<evidence type="ECO:0008006" key="3">
    <source>
        <dbReference type="Google" id="ProtNLM"/>
    </source>
</evidence>
<sequence length="277" mass="31054">MDISNQILRRQYVAHKGEDLLSQVFRVVIVVSPNSFITAGYHPSGEVLAINSSQLSGAAWNPAFIEHELKNDLLLADPSLIKTIFVAAQNNMVIPGALFRDDDTAKHWLQASFHVGADEQINVCSIAKGSWFNCFSFPEAILSVFGKYTQDPRVLPLNLAHLRNGQSTEDLLQCTVADTCAFATLHHKHTLHWHQTFEYQTPEDIAHRLGSACRFYGIELEDYPVAISATSIDQHPVLKKLQQYFPATAMRKASISDIISPEWSSTVHLFQQLYSCE</sequence>
<dbReference type="Gene3D" id="3.30.420.250">
    <property type="match status" value="1"/>
</dbReference>
<evidence type="ECO:0000313" key="2">
    <source>
        <dbReference type="Proteomes" id="UP001501410"/>
    </source>
</evidence>
<reference evidence="2" key="1">
    <citation type="journal article" date="2019" name="Int. J. Syst. Evol. Microbiol.">
        <title>The Global Catalogue of Microorganisms (GCM) 10K type strain sequencing project: providing services to taxonomists for standard genome sequencing and annotation.</title>
        <authorList>
            <consortium name="The Broad Institute Genomics Platform"/>
            <consortium name="The Broad Institute Genome Sequencing Center for Infectious Disease"/>
            <person name="Wu L."/>
            <person name="Ma J."/>
        </authorList>
    </citation>
    <scope>NUCLEOTIDE SEQUENCE [LARGE SCALE GENOMIC DNA]</scope>
    <source>
        <strain evidence="2">JCM 31921</strain>
    </source>
</reference>
<accession>A0ABP8MLZ6</accession>
<dbReference type="Proteomes" id="UP001501410">
    <property type="component" value="Unassembled WGS sequence"/>
</dbReference>
<protein>
    <recommendedName>
        <fullName evidence="3">DUF3822 family protein</fullName>
    </recommendedName>
</protein>
<dbReference type="EMBL" id="BAABEZ010000013">
    <property type="protein sequence ID" value="GAA4451807.1"/>
    <property type="molecule type" value="Genomic_DNA"/>
</dbReference>
<comment type="caution">
    <text evidence="1">The sequence shown here is derived from an EMBL/GenBank/DDBJ whole genome shotgun (WGS) entry which is preliminary data.</text>
</comment>
<dbReference type="CDD" id="cd24013">
    <property type="entry name" value="ASKHA_ATPase_BT3980-like"/>
    <property type="match status" value="1"/>
</dbReference>
<dbReference type="Pfam" id="PF12864">
    <property type="entry name" value="DUF3822"/>
    <property type="match status" value="1"/>
</dbReference>
<organism evidence="1 2">
    <name type="scientific">Rurimicrobium arvi</name>
    <dbReference type="NCBI Taxonomy" id="2049916"/>
    <lineage>
        <taxon>Bacteria</taxon>
        <taxon>Pseudomonadati</taxon>
        <taxon>Bacteroidota</taxon>
        <taxon>Chitinophagia</taxon>
        <taxon>Chitinophagales</taxon>
        <taxon>Chitinophagaceae</taxon>
        <taxon>Rurimicrobium</taxon>
    </lineage>
</organism>
<gene>
    <name evidence="1" type="ORF">GCM10023092_09850</name>
</gene>
<keyword evidence="2" id="KW-1185">Reference proteome</keyword>
<evidence type="ECO:0000313" key="1">
    <source>
        <dbReference type="EMBL" id="GAA4451807.1"/>
    </source>
</evidence>
<name>A0ABP8MLZ6_9BACT</name>
<dbReference type="InterPro" id="IPR024213">
    <property type="entry name" value="DUF3822"/>
</dbReference>
<dbReference type="RefSeq" id="WP_344823325.1">
    <property type="nucleotide sequence ID" value="NZ_BAABEZ010000013.1"/>
</dbReference>
<proteinExistence type="predicted"/>